<dbReference type="EMBL" id="HBUE01204462">
    <property type="protein sequence ID" value="CAG6531303.1"/>
    <property type="molecule type" value="Transcribed_RNA"/>
</dbReference>
<name>A0A8D8BTD9_CULPI</name>
<dbReference type="EMBL" id="HBUE01090897">
    <property type="protein sequence ID" value="CAG6481465.1"/>
    <property type="molecule type" value="Transcribed_RNA"/>
</dbReference>
<protein>
    <submittedName>
        <fullName evidence="2">(northern house mosquito) hypothetical protein</fullName>
    </submittedName>
</protein>
<evidence type="ECO:0000313" key="2">
    <source>
        <dbReference type="EMBL" id="CAG6481464.1"/>
    </source>
</evidence>
<evidence type="ECO:0000256" key="1">
    <source>
        <dbReference type="SAM" id="MobiDB-lite"/>
    </source>
</evidence>
<dbReference type="EMBL" id="HBUE01090895">
    <property type="protein sequence ID" value="CAG6481464.1"/>
    <property type="molecule type" value="Transcribed_RNA"/>
</dbReference>
<dbReference type="AlphaFoldDB" id="A0A8D8BTD9"/>
<feature type="compositionally biased region" description="Basic and acidic residues" evidence="1">
    <location>
        <begin position="1"/>
        <end position="17"/>
    </location>
</feature>
<accession>A0A8D8BTD9</accession>
<reference evidence="2" key="1">
    <citation type="submission" date="2021-05" db="EMBL/GenBank/DDBJ databases">
        <authorList>
            <person name="Alioto T."/>
            <person name="Alioto T."/>
            <person name="Gomez Garrido J."/>
        </authorList>
    </citation>
    <scope>NUCLEOTIDE SEQUENCE</scope>
</reference>
<feature type="region of interest" description="Disordered" evidence="1">
    <location>
        <begin position="1"/>
        <end position="35"/>
    </location>
</feature>
<proteinExistence type="predicted"/>
<dbReference type="EMBL" id="HBUE01310715">
    <property type="protein sequence ID" value="CAG6583159.1"/>
    <property type="molecule type" value="Transcribed_RNA"/>
</dbReference>
<organism evidence="2">
    <name type="scientific">Culex pipiens</name>
    <name type="common">House mosquito</name>
    <dbReference type="NCBI Taxonomy" id="7175"/>
    <lineage>
        <taxon>Eukaryota</taxon>
        <taxon>Metazoa</taxon>
        <taxon>Ecdysozoa</taxon>
        <taxon>Arthropoda</taxon>
        <taxon>Hexapoda</taxon>
        <taxon>Insecta</taxon>
        <taxon>Pterygota</taxon>
        <taxon>Neoptera</taxon>
        <taxon>Endopterygota</taxon>
        <taxon>Diptera</taxon>
        <taxon>Nematocera</taxon>
        <taxon>Culicoidea</taxon>
        <taxon>Culicidae</taxon>
        <taxon>Culicinae</taxon>
        <taxon>Culicini</taxon>
        <taxon>Culex</taxon>
        <taxon>Culex</taxon>
    </lineage>
</organism>
<sequence length="111" mass="13409">MDRGEHRYRTPRTDNLRRKNTTTTAQRKGDYVPSESRRLPVHALTKEHYTENKRNIFRFLKEKRKRQAKNAVMFWMTFPARNPWMKLSLIRTWIGWACREEAEENATDLGN</sequence>